<dbReference type="STRING" id="37916.MCHLDSM_07167"/>
<feature type="transmembrane region" description="Helical" evidence="8">
    <location>
        <begin position="20"/>
        <end position="43"/>
    </location>
</feature>
<evidence type="ECO:0000256" key="3">
    <source>
        <dbReference type="ARBA" id="ARBA00009523"/>
    </source>
</evidence>
<feature type="transmembrane region" description="Helical" evidence="8">
    <location>
        <begin position="343"/>
        <end position="364"/>
    </location>
</feature>
<keyword evidence="6 8" id="KW-1133">Transmembrane helix</keyword>
<dbReference type="AlphaFoldDB" id="A0A0J6VAH3"/>
<feature type="transmembrane region" description="Helical" evidence="8">
    <location>
        <begin position="297"/>
        <end position="322"/>
    </location>
</feature>
<evidence type="ECO:0000313" key="9">
    <source>
        <dbReference type="EMBL" id="KMO67910.1"/>
    </source>
</evidence>
<sequence>MAESLTSQESADRQPELKRVMGPGLLLLFIVGDILGTGVYALVGDVAAEVGGAAWLPFLVAFGIAAVTAFSYLELVTKYPQAAGAALYAHKAFGIHFITFLVAFVVMCSGITSASTASRAFAANFFEGIDVDAPKLGVAILALAFMAALAAINFRGVGESVKLNVVLTIVEITGLVVVILVGLWAFTGSGDVDFSRIVAFETASDKNTFLAVTAATSLAFFAMVGFEDSVNMAEETKDPVNTFPKILLTGLSIAGVVYVLVSIVAVALVPIGTLEESDTPLVEVVKAGAPGLPIDTILPFITMFAVSNTALINMLMASRLIYGMARQRVLPPVLGTVHPTRRSPWVAILFTTVIAFGLILYVSTFASSNAISILGGTTSLLLLAVFAVVNVAVLVLRRDVRQAGGHFKTPTIMPVIGFVASLYLVTPLSGRPAQQYIVAGGLVALGVVLFFLTQLINRQLGIRDARITDPTHLGTGPDD</sequence>
<comment type="function">
    <text evidence="1">Probable amino-acid or metabolite transport protein.</text>
</comment>
<keyword evidence="5 8" id="KW-0812">Transmembrane</keyword>
<dbReference type="Gene3D" id="1.20.1740.10">
    <property type="entry name" value="Amino acid/polyamine transporter I"/>
    <property type="match status" value="1"/>
</dbReference>
<feature type="transmembrane region" description="Helical" evidence="8">
    <location>
        <begin position="246"/>
        <end position="271"/>
    </location>
</feature>
<dbReference type="RefSeq" id="WP_048474213.1">
    <property type="nucleotide sequence ID" value="NZ_JYNL01000069.1"/>
</dbReference>
<gene>
    <name evidence="9" type="primary">yhdG_11</name>
    <name evidence="9" type="ORF">MCHLDSM_07167</name>
</gene>
<dbReference type="PANTHER" id="PTHR42770:SF11">
    <property type="entry name" value="INNER MEMBRANE TRANSPORT PROTEIN YBAT"/>
    <property type="match status" value="1"/>
</dbReference>
<evidence type="ECO:0000256" key="1">
    <source>
        <dbReference type="ARBA" id="ARBA00002249"/>
    </source>
</evidence>
<accession>A0A0J6VAH3</accession>
<feature type="transmembrane region" description="Helical" evidence="8">
    <location>
        <begin position="136"/>
        <end position="154"/>
    </location>
</feature>
<comment type="similarity">
    <text evidence="3">Belongs to the amino acid-polyamine-organocation (APC) superfamily.</text>
</comment>
<dbReference type="InterPro" id="IPR050367">
    <property type="entry name" value="APC_superfamily"/>
</dbReference>
<dbReference type="Pfam" id="PF13520">
    <property type="entry name" value="AA_permease_2"/>
    <property type="match status" value="1"/>
</dbReference>
<evidence type="ECO:0000256" key="7">
    <source>
        <dbReference type="ARBA" id="ARBA00023136"/>
    </source>
</evidence>
<comment type="subcellular location">
    <subcellularLocation>
        <location evidence="2">Cell membrane</location>
        <topology evidence="2">Multi-pass membrane protein</topology>
    </subcellularLocation>
</comment>
<dbReference type="Proteomes" id="UP000036513">
    <property type="component" value="Unassembled WGS sequence"/>
</dbReference>
<dbReference type="PANTHER" id="PTHR42770">
    <property type="entry name" value="AMINO ACID TRANSPORTER-RELATED"/>
    <property type="match status" value="1"/>
</dbReference>
<reference evidence="9 10" key="1">
    <citation type="journal article" date="2015" name="Genome Biol. Evol.">
        <title>Characterization of Three Mycobacterium spp. with Potential Use in Bioremediation by Genome Sequencing and Comparative Genomics.</title>
        <authorList>
            <person name="Das S."/>
            <person name="Pettersson B.M."/>
            <person name="Behra P.R."/>
            <person name="Ramesh M."/>
            <person name="Dasgupta S."/>
            <person name="Bhattacharya A."/>
            <person name="Kirsebom L.A."/>
        </authorList>
    </citation>
    <scope>NUCLEOTIDE SEQUENCE [LARGE SCALE GENOMIC DNA]</scope>
    <source>
        <strain evidence="9 10">DSM 43826</strain>
    </source>
</reference>
<keyword evidence="7 8" id="KW-0472">Membrane</keyword>
<feature type="transmembrane region" description="Helical" evidence="8">
    <location>
        <begin position="437"/>
        <end position="456"/>
    </location>
</feature>
<feature type="transmembrane region" description="Helical" evidence="8">
    <location>
        <begin position="407"/>
        <end position="425"/>
    </location>
</feature>
<dbReference type="GO" id="GO:0022857">
    <property type="term" value="F:transmembrane transporter activity"/>
    <property type="evidence" value="ECO:0007669"/>
    <property type="project" value="InterPro"/>
</dbReference>
<evidence type="ECO:0000256" key="4">
    <source>
        <dbReference type="ARBA" id="ARBA00022475"/>
    </source>
</evidence>
<keyword evidence="4" id="KW-1003">Cell membrane</keyword>
<dbReference type="PIRSF" id="PIRSF006060">
    <property type="entry name" value="AA_transporter"/>
    <property type="match status" value="1"/>
</dbReference>
<organism evidence="9 10">
    <name type="scientific">Mycolicibacterium chlorophenolicum</name>
    <dbReference type="NCBI Taxonomy" id="37916"/>
    <lineage>
        <taxon>Bacteria</taxon>
        <taxon>Bacillati</taxon>
        <taxon>Actinomycetota</taxon>
        <taxon>Actinomycetes</taxon>
        <taxon>Mycobacteriales</taxon>
        <taxon>Mycobacteriaceae</taxon>
        <taxon>Mycolicibacterium</taxon>
    </lineage>
</organism>
<dbReference type="PATRIC" id="fig|37916.4.peg.7183"/>
<protein>
    <submittedName>
        <fullName evidence="9">Putative amino acid permease YhdG</fullName>
    </submittedName>
</protein>
<dbReference type="GO" id="GO:0005886">
    <property type="term" value="C:plasma membrane"/>
    <property type="evidence" value="ECO:0007669"/>
    <property type="project" value="UniProtKB-SubCell"/>
</dbReference>
<feature type="transmembrane region" description="Helical" evidence="8">
    <location>
        <begin position="370"/>
        <end position="395"/>
    </location>
</feature>
<evidence type="ECO:0000256" key="8">
    <source>
        <dbReference type="SAM" id="Phobius"/>
    </source>
</evidence>
<evidence type="ECO:0000256" key="6">
    <source>
        <dbReference type="ARBA" id="ARBA00022989"/>
    </source>
</evidence>
<name>A0A0J6VAH3_9MYCO</name>
<proteinExistence type="inferred from homology"/>
<comment type="caution">
    <text evidence="9">The sequence shown here is derived from an EMBL/GenBank/DDBJ whole genome shotgun (WGS) entry which is preliminary data.</text>
</comment>
<evidence type="ECO:0000256" key="2">
    <source>
        <dbReference type="ARBA" id="ARBA00004651"/>
    </source>
</evidence>
<evidence type="ECO:0000313" key="10">
    <source>
        <dbReference type="Proteomes" id="UP000036513"/>
    </source>
</evidence>
<feature type="transmembrane region" description="Helical" evidence="8">
    <location>
        <begin position="207"/>
        <end position="226"/>
    </location>
</feature>
<dbReference type="EMBL" id="JYNL01000069">
    <property type="protein sequence ID" value="KMO67910.1"/>
    <property type="molecule type" value="Genomic_DNA"/>
</dbReference>
<feature type="transmembrane region" description="Helical" evidence="8">
    <location>
        <begin position="93"/>
        <end position="116"/>
    </location>
</feature>
<evidence type="ECO:0000256" key="5">
    <source>
        <dbReference type="ARBA" id="ARBA00022692"/>
    </source>
</evidence>
<keyword evidence="10" id="KW-1185">Reference proteome</keyword>
<feature type="transmembrane region" description="Helical" evidence="8">
    <location>
        <begin position="55"/>
        <end position="73"/>
    </location>
</feature>
<feature type="transmembrane region" description="Helical" evidence="8">
    <location>
        <begin position="166"/>
        <end position="187"/>
    </location>
</feature>
<dbReference type="InterPro" id="IPR002293">
    <property type="entry name" value="AA/rel_permease1"/>
</dbReference>